<dbReference type="OrthoDB" id="367225at2"/>
<dbReference type="EMBL" id="AGRW01000037">
    <property type="protein sequence ID" value="EIC02568.1"/>
    <property type="molecule type" value="Genomic_DNA"/>
</dbReference>
<dbReference type="AlphaFoldDB" id="H7EIP0"/>
<dbReference type="Pfam" id="PF03793">
    <property type="entry name" value="PASTA"/>
    <property type="match status" value="2"/>
</dbReference>
<dbReference type="SMART" id="SM00740">
    <property type="entry name" value="PASTA"/>
    <property type="match status" value="2"/>
</dbReference>
<feature type="domain" description="PASTA" evidence="2">
    <location>
        <begin position="59"/>
        <end position="126"/>
    </location>
</feature>
<dbReference type="PATRIC" id="fig|907348.3.peg.695"/>
<evidence type="ECO:0000313" key="3">
    <source>
        <dbReference type="EMBL" id="EIC02568.1"/>
    </source>
</evidence>
<feature type="transmembrane region" description="Helical" evidence="1">
    <location>
        <begin position="34"/>
        <end position="55"/>
    </location>
</feature>
<evidence type="ECO:0000313" key="4">
    <source>
        <dbReference type="Proteomes" id="UP000003571"/>
    </source>
</evidence>
<protein>
    <submittedName>
        <fullName evidence="3">PASTA domain containing protein</fullName>
    </submittedName>
</protein>
<dbReference type="PROSITE" id="PS51178">
    <property type="entry name" value="PASTA"/>
    <property type="match status" value="2"/>
</dbReference>
<keyword evidence="1" id="KW-0812">Transmembrane</keyword>
<keyword evidence="1" id="KW-1133">Transmembrane helix</keyword>
<dbReference type="eggNOG" id="COG2815">
    <property type="taxonomic scope" value="Bacteria"/>
</dbReference>
<keyword evidence="4" id="KW-1185">Reference proteome</keyword>
<dbReference type="Proteomes" id="UP000003571">
    <property type="component" value="Unassembled WGS sequence"/>
</dbReference>
<dbReference type="STRING" id="907348.TresaDRAFT_2446"/>
<proteinExistence type="predicted"/>
<sequence length="345" mass="37816">MDEINNIQPKEKEEVRKGFWQTHLEKLQASALNLLLTVVAAIALMCGVCAIVFFATVKGEEQVMVPDVVGKELGQALLELQDKELYQKVQFRYTDDPDDAGKILTQNPDAGAIVKAGRRINLTVSKGVIVDHVGNYVGEMLDDVKIALQTMFAGSVHPLIVLSEPSYKSDKSPAGTIIAQDPPEGTPITSPVKVKLIVSRGSEFETTKVPNVVGLSLGKMLTMMASSKIVFDFVPHIALEGERAGTVTKQQSFDSQYVKNYTHMEVEVALPSEQDKDVQGIFTANISRYPYAVSMSLVAAKDGKRTTLVSFEHTGGKVTVPYVVEHETELTLYVAEKQVAREFVD</sequence>
<dbReference type="Gene3D" id="3.30.10.20">
    <property type="match status" value="2"/>
</dbReference>
<dbReference type="RefSeq" id="WP_002702903.1">
    <property type="nucleotide sequence ID" value="NZ_AGRW01000037.1"/>
</dbReference>
<organism evidence="3 4">
    <name type="scientific">Treponema saccharophilum DSM 2985</name>
    <dbReference type="NCBI Taxonomy" id="907348"/>
    <lineage>
        <taxon>Bacteria</taxon>
        <taxon>Pseudomonadati</taxon>
        <taxon>Spirochaetota</taxon>
        <taxon>Spirochaetia</taxon>
        <taxon>Spirochaetales</taxon>
        <taxon>Treponemataceae</taxon>
        <taxon>Treponema</taxon>
    </lineage>
</organism>
<accession>H7EIP0</accession>
<comment type="caution">
    <text evidence="3">The sequence shown here is derived from an EMBL/GenBank/DDBJ whole genome shotgun (WGS) entry which is preliminary data.</text>
</comment>
<evidence type="ECO:0000256" key="1">
    <source>
        <dbReference type="SAM" id="Phobius"/>
    </source>
</evidence>
<reference evidence="3 4" key="1">
    <citation type="submission" date="2011-09" db="EMBL/GenBank/DDBJ databases">
        <title>The draft genome of Treponema saccharophilum DSM 2985.</title>
        <authorList>
            <consortium name="US DOE Joint Genome Institute (JGI-PGF)"/>
            <person name="Lucas S."/>
            <person name="Copeland A."/>
            <person name="Lapidus A."/>
            <person name="Glavina del Rio T."/>
            <person name="Dalin E."/>
            <person name="Tice H."/>
            <person name="Bruce D."/>
            <person name="Goodwin L."/>
            <person name="Pitluck S."/>
            <person name="Peters L."/>
            <person name="Kyrpides N."/>
            <person name="Mavromatis K."/>
            <person name="Ivanova N."/>
            <person name="Markowitz V."/>
            <person name="Cheng J.-F."/>
            <person name="Hugenholtz P."/>
            <person name="Woyke T."/>
            <person name="Wu D."/>
            <person name="Gronow S."/>
            <person name="Wellnitz S."/>
            <person name="Brambilla E."/>
            <person name="Klenk H.-P."/>
            <person name="Eisen J.A."/>
        </authorList>
    </citation>
    <scope>NUCLEOTIDE SEQUENCE [LARGE SCALE GENOMIC DNA]</scope>
    <source>
        <strain evidence="3 4">DSM 2985</strain>
    </source>
</reference>
<gene>
    <name evidence="3" type="ORF">TresaDRAFT_2446</name>
</gene>
<name>H7EIP0_9SPIR</name>
<keyword evidence="1" id="KW-0472">Membrane</keyword>
<evidence type="ECO:0000259" key="2">
    <source>
        <dbReference type="PROSITE" id="PS51178"/>
    </source>
</evidence>
<dbReference type="InterPro" id="IPR005543">
    <property type="entry name" value="PASTA_dom"/>
</dbReference>
<feature type="domain" description="PASTA" evidence="2">
    <location>
        <begin position="127"/>
        <end position="200"/>
    </location>
</feature>
<dbReference type="CDD" id="cd06577">
    <property type="entry name" value="PASTA_pknB"/>
    <property type="match status" value="2"/>
</dbReference>